<reference evidence="2 3" key="1">
    <citation type="submission" date="2019-01" db="EMBL/GenBank/DDBJ databases">
        <authorList>
            <person name="Sayadi A."/>
        </authorList>
    </citation>
    <scope>NUCLEOTIDE SEQUENCE [LARGE SCALE GENOMIC DNA]</scope>
</reference>
<dbReference type="Proteomes" id="UP000410492">
    <property type="component" value="Unassembled WGS sequence"/>
</dbReference>
<organism evidence="2 3">
    <name type="scientific">Callosobruchus maculatus</name>
    <name type="common">Southern cowpea weevil</name>
    <name type="synonym">Pulse bruchid</name>
    <dbReference type="NCBI Taxonomy" id="64391"/>
    <lineage>
        <taxon>Eukaryota</taxon>
        <taxon>Metazoa</taxon>
        <taxon>Ecdysozoa</taxon>
        <taxon>Arthropoda</taxon>
        <taxon>Hexapoda</taxon>
        <taxon>Insecta</taxon>
        <taxon>Pterygota</taxon>
        <taxon>Neoptera</taxon>
        <taxon>Endopterygota</taxon>
        <taxon>Coleoptera</taxon>
        <taxon>Polyphaga</taxon>
        <taxon>Cucujiformia</taxon>
        <taxon>Chrysomeloidea</taxon>
        <taxon>Chrysomelidae</taxon>
        <taxon>Bruchinae</taxon>
        <taxon>Bruchini</taxon>
        <taxon>Callosobruchus</taxon>
    </lineage>
</organism>
<keyword evidence="3" id="KW-1185">Reference proteome</keyword>
<protein>
    <submittedName>
        <fullName evidence="2">Uncharacterized protein</fullName>
    </submittedName>
</protein>
<gene>
    <name evidence="2" type="ORF">CALMAC_LOCUS1753</name>
</gene>
<proteinExistence type="predicted"/>
<dbReference type="EMBL" id="CAACVG010002082">
    <property type="protein sequence ID" value="VEN36021.1"/>
    <property type="molecule type" value="Genomic_DNA"/>
</dbReference>
<feature type="compositionally biased region" description="Polar residues" evidence="1">
    <location>
        <begin position="18"/>
        <end position="32"/>
    </location>
</feature>
<feature type="region of interest" description="Disordered" evidence="1">
    <location>
        <begin position="1"/>
        <end position="32"/>
    </location>
</feature>
<evidence type="ECO:0000313" key="3">
    <source>
        <dbReference type="Proteomes" id="UP000410492"/>
    </source>
</evidence>
<accession>A0A653BK93</accession>
<name>A0A653BK93_CALMS</name>
<evidence type="ECO:0000313" key="2">
    <source>
        <dbReference type="EMBL" id="VEN36021.1"/>
    </source>
</evidence>
<dbReference type="OrthoDB" id="8181631at2759"/>
<sequence length="77" mass="8496">MINHKENQIATGAPPLSHFSTRTPPVTPPDSLTSAKLQQVAAAADAALPCQLFGARRRSFLPDNFLEFYEQMTFCKC</sequence>
<evidence type="ECO:0000256" key="1">
    <source>
        <dbReference type="SAM" id="MobiDB-lite"/>
    </source>
</evidence>
<dbReference type="AlphaFoldDB" id="A0A653BK93"/>